<dbReference type="GeneID" id="59325130"/>
<sequence>MFASGVRMFLAAVLLMASAASGFLFNFNQNQQQQEQKAPQSFEDKYLNSECGGYLCTDTLECVPQPKDCPCPFPSSQLKCILPHDRYVCISKPATHDDKLNAIYDDPVKGPKAKIKGMRDCGWVSEAYKDLV</sequence>
<dbReference type="OrthoDB" id="2234316at2759"/>
<accession>A0A7G3ZEQ7</accession>
<evidence type="ECO:0000256" key="3">
    <source>
        <dbReference type="ARBA" id="ARBA00022729"/>
    </source>
</evidence>
<evidence type="ECO:0000313" key="6">
    <source>
        <dbReference type="Proteomes" id="UP000515788"/>
    </source>
</evidence>
<dbReference type="InterPro" id="IPR034543">
    <property type="entry name" value="LCL2"/>
</dbReference>
<dbReference type="PANTHER" id="PTHR38425">
    <property type="entry name" value="LONG CHRONOLOGICAL LIFESPAN PROTEIN 2"/>
    <property type="match status" value="1"/>
</dbReference>
<feature type="chain" id="PRO_5028868680" description="Long chronological lifespan protein 2" evidence="4">
    <location>
        <begin position="23"/>
        <end position="132"/>
    </location>
</feature>
<name>A0A7G3ZEQ7_9SACH</name>
<gene>
    <name evidence="5" type="ORF">HG536_0C01610</name>
</gene>
<reference evidence="5 6" key="1">
    <citation type="submission" date="2020-06" db="EMBL/GenBank/DDBJ databases">
        <title>The yeast mating-type switching endonuclease HO is a domesticated member of an unorthodox homing genetic element family.</title>
        <authorList>
            <person name="Coughlan A.Y."/>
            <person name="Lombardi L."/>
            <person name="Braun-Galleani S."/>
            <person name="Martos A.R."/>
            <person name="Galeote V."/>
            <person name="Bigey F."/>
            <person name="Dequin S."/>
            <person name="Byrne K.P."/>
            <person name="Wolfe K.H."/>
        </authorList>
    </citation>
    <scope>NUCLEOTIDE SEQUENCE [LARGE SCALE GENOMIC DNA]</scope>
    <source>
        <strain evidence="5 6">CBS764</strain>
    </source>
</reference>
<dbReference type="EMBL" id="CP059248">
    <property type="protein sequence ID" value="QLL31993.1"/>
    <property type="molecule type" value="Genomic_DNA"/>
</dbReference>
<dbReference type="PANTHER" id="PTHR38425:SF1">
    <property type="entry name" value="LONG CHRONOLOGICAL LIFESPAN PROTEIN 2"/>
    <property type="match status" value="1"/>
</dbReference>
<feature type="signal peptide" evidence="4">
    <location>
        <begin position="1"/>
        <end position="22"/>
    </location>
</feature>
<protein>
    <recommendedName>
        <fullName evidence="2">Long chronological lifespan protein 2</fullName>
    </recommendedName>
</protein>
<comment type="similarity">
    <text evidence="1">Belongs to the LCL2 family.</text>
</comment>
<evidence type="ECO:0000256" key="4">
    <source>
        <dbReference type="SAM" id="SignalP"/>
    </source>
</evidence>
<keyword evidence="6" id="KW-1185">Reference proteome</keyword>
<evidence type="ECO:0000256" key="1">
    <source>
        <dbReference type="ARBA" id="ARBA00010545"/>
    </source>
</evidence>
<proteinExistence type="inferred from homology"/>
<dbReference type="GO" id="GO:0036503">
    <property type="term" value="P:ERAD pathway"/>
    <property type="evidence" value="ECO:0007669"/>
    <property type="project" value="TreeGrafter"/>
</dbReference>
<organism evidence="5 6">
    <name type="scientific">Torulaspora globosa</name>
    <dbReference type="NCBI Taxonomy" id="48254"/>
    <lineage>
        <taxon>Eukaryota</taxon>
        <taxon>Fungi</taxon>
        <taxon>Dikarya</taxon>
        <taxon>Ascomycota</taxon>
        <taxon>Saccharomycotina</taxon>
        <taxon>Saccharomycetes</taxon>
        <taxon>Saccharomycetales</taxon>
        <taxon>Saccharomycetaceae</taxon>
        <taxon>Torulaspora</taxon>
    </lineage>
</organism>
<dbReference type="CDD" id="cd23996">
    <property type="entry name" value="LCL2-like"/>
    <property type="match status" value="1"/>
</dbReference>
<dbReference type="AlphaFoldDB" id="A0A7G3ZEQ7"/>
<dbReference type="KEGG" id="tgb:HG536_0C01610"/>
<dbReference type="Proteomes" id="UP000515788">
    <property type="component" value="Chromosome 3"/>
</dbReference>
<evidence type="ECO:0000256" key="2">
    <source>
        <dbReference type="ARBA" id="ARBA00018534"/>
    </source>
</evidence>
<dbReference type="RefSeq" id="XP_037138668.1">
    <property type="nucleotide sequence ID" value="XM_037282773.1"/>
</dbReference>
<evidence type="ECO:0000313" key="5">
    <source>
        <dbReference type="EMBL" id="QLL31993.1"/>
    </source>
</evidence>
<keyword evidence="3 4" id="KW-0732">Signal</keyword>